<proteinExistence type="predicted"/>
<sequence>MTCGTCYGAYKDVGRMSTLGQAMIL</sequence>
<evidence type="ECO:0000313" key="1">
    <source>
        <dbReference type="EMBL" id="OMO81740.1"/>
    </source>
</evidence>
<comment type="caution">
    <text evidence="1">The sequence shown here is derived from an EMBL/GenBank/DDBJ whole genome shotgun (WGS) entry which is preliminary data.</text>
</comment>
<dbReference type="AlphaFoldDB" id="A0A1R3IGP5"/>
<evidence type="ECO:0000313" key="2">
    <source>
        <dbReference type="Proteomes" id="UP000188268"/>
    </source>
</evidence>
<gene>
    <name evidence="1" type="ORF">CCACVL1_12250</name>
</gene>
<protein>
    <submittedName>
        <fullName evidence="1">Uncharacterized protein</fullName>
    </submittedName>
</protein>
<accession>A0A1R3IGP5</accession>
<organism evidence="1 2">
    <name type="scientific">Corchorus capsularis</name>
    <name type="common">Jute</name>
    <dbReference type="NCBI Taxonomy" id="210143"/>
    <lineage>
        <taxon>Eukaryota</taxon>
        <taxon>Viridiplantae</taxon>
        <taxon>Streptophyta</taxon>
        <taxon>Embryophyta</taxon>
        <taxon>Tracheophyta</taxon>
        <taxon>Spermatophyta</taxon>
        <taxon>Magnoliopsida</taxon>
        <taxon>eudicotyledons</taxon>
        <taxon>Gunneridae</taxon>
        <taxon>Pentapetalae</taxon>
        <taxon>rosids</taxon>
        <taxon>malvids</taxon>
        <taxon>Malvales</taxon>
        <taxon>Malvaceae</taxon>
        <taxon>Grewioideae</taxon>
        <taxon>Apeibeae</taxon>
        <taxon>Corchorus</taxon>
    </lineage>
</organism>
<dbReference type="Gramene" id="OMO81740">
    <property type="protein sequence ID" value="OMO81740"/>
    <property type="gene ID" value="CCACVL1_12250"/>
</dbReference>
<reference evidence="1 2" key="1">
    <citation type="submission" date="2013-09" db="EMBL/GenBank/DDBJ databases">
        <title>Corchorus capsularis genome sequencing.</title>
        <authorList>
            <person name="Alam M."/>
            <person name="Haque M.S."/>
            <person name="Islam M.S."/>
            <person name="Emdad E.M."/>
            <person name="Islam M.M."/>
            <person name="Ahmed B."/>
            <person name="Halim A."/>
            <person name="Hossen Q.M.M."/>
            <person name="Hossain M.Z."/>
            <person name="Ahmed R."/>
            <person name="Khan M.M."/>
            <person name="Islam R."/>
            <person name="Rashid M.M."/>
            <person name="Khan S.A."/>
            <person name="Rahman M.S."/>
            <person name="Alam M."/>
        </authorList>
    </citation>
    <scope>NUCLEOTIDE SEQUENCE [LARGE SCALE GENOMIC DNA]</scope>
    <source>
        <strain evidence="2">cv. CVL-1</strain>
        <tissue evidence="1">Whole seedling</tissue>
    </source>
</reference>
<keyword evidence="2" id="KW-1185">Reference proteome</keyword>
<name>A0A1R3IGP5_COCAP</name>
<dbReference type="EMBL" id="AWWV01010094">
    <property type="protein sequence ID" value="OMO81740.1"/>
    <property type="molecule type" value="Genomic_DNA"/>
</dbReference>
<dbReference type="Proteomes" id="UP000188268">
    <property type="component" value="Unassembled WGS sequence"/>
</dbReference>